<feature type="domain" description="Novel STAND NTPase 5" evidence="1">
    <location>
        <begin position="204"/>
        <end position="303"/>
    </location>
</feature>
<keyword evidence="2" id="KW-0067">ATP-binding</keyword>
<proteinExistence type="predicted"/>
<comment type="caution">
    <text evidence="2">The sequence shown here is derived from an EMBL/GenBank/DDBJ whole genome shotgun (WGS) entry which is preliminary data.</text>
</comment>
<dbReference type="RefSeq" id="WP_170076565.1">
    <property type="nucleotide sequence ID" value="NZ_WOWC01000001.1"/>
</dbReference>
<reference evidence="2" key="1">
    <citation type="submission" date="2019-12" db="EMBL/GenBank/DDBJ databases">
        <title>Haloferax alexandrinus strain pws11.</title>
        <authorList>
            <person name="Verma D.K."/>
            <person name="Gopal K."/>
            <person name="Prasad E.S."/>
        </authorList>
    </citation>
    <scope>NUCLEOTIDE SEQUENCE</scope>
    <source>
        <strain evidence="2">Pws11</strain>
    </source>
</reference>
<dbReference type="EMBL" id="WOWC01000001">
    <property type="protein sequence ID" value="NLV02938.1"/>
    <property type="molecule type" value="Genomic_DNA"/>
</dbReference>
<dbReference type="InterPro" id="IPR016024">
    <property type="entry name" value="ARM-type_fold"/>
</dbReference>
<dbReference type="SUPFAM" id="SSF52540">
    <property type="entry name" value="P-loop containing nucleoside triphosphate hydrolases"/>
    <property type="match status" value="1"/>
</dbReference>
<name>A0A847TV72_HALVO</name>
<sequence>MVDPVSIGASILVSSTAKHLYGKGKRMHFLNEAVENAASQVAERYDGLDSNVFVAIFDDDEVVELVEEFDAGGNLISPEEIADTFDEDLLDQEVEASPEELVIEFLNQLEVEISQNQEIGHKLLMEYTQRIHRYTEDLEEGQEEILLELQEIEGRLPTSKGYKVFQPISERFRQRLNGEHRYDRYDLPFFGREDELDKITAFPDAEEDVLILTGRAGIGKTRLVVEGSLLLEAEHPDWQVYWTDIDAGNIDEGLEELGLDEERNTILFVDDARNTGQIRRLFDLVDQHQPHLKLIFAERPHFISTLQSHGNRLRNIDIDTVELSRLDTDDVHRILREYYGITDPSTLDRIVAISEGIPLFAHLLAEQISSGEQSDTDPVAQEDVLEEVFEDVLDDIQRLAEQEGIGNPQDLETYVKYLAAVGELDSDNEEQVQQFRDVLNIDRTTEINLRETLTENIGLVAEHAGRLTIQPDALQEYIVYNNFFSDSPRNYQDEIYGNFSEFTGKNQINQLAVIHRRYDCREARKTIRNALDSELDQLSEYGFAERVKLLRRFKIIGSTHPHHAIELVKKALREELPEDQEDEQLLRSSMYTASPAGNLIIESIDLLSNALQGEPEEATVWLLRIAVDYPSQSQLQTESVEQKLKQAMRPSIRRSPAAQQKILEVIGENFLSEEIGKSLRLDLLDIIGETSKIQIHDFSIDPIDRSQMRSWQGDVRMTEPQIELRKQAVELLTDIIQKDPHPEARKKAAENLVNFENSQARYHGKHQEVISEDELVRILEFTSEYVSQDEDLQCINTLSKLADRENAEEFGIESEVRDLEEALAGNERYQLLQNMRYKPPKKMEEREAEIRSFAEDLDEEDLDPSDFSDILSELTDTSFNQFFRVLADERPEYGETLLEADDPDLNSCKPQVLVGICTTDPERGKELVDQYTEKERFELISAGLSALATQDLDFTKEHIDELLKDRSEIPRELVSGLSQVVHGYWEDHQEWTENVLLTLLQDAESLDPGLIEAILRPLPLHKDSSREVDEEILNAVLDYAEDSESFAEEPHGLQLVIAEVAERNPEQFVDFCLQRLENEYAGTSLLPTHLDIDSERMRQADGYSTATDVVASRILDADYYNPIGFSALTRCFPTSELAERLIPEIPNCSEDELIHIIWYCRQYPITEDIEEIYLTIVTEGVDDINSTETVKNEILTALSSDPLTTPSMGIDLKEDELEMLRGWQQDASLPSPTIVFAKEAEDYLLDDVERRENTLEDF</sequence>
<dbReference type="AlphaFoldDB" id="A0A847TV72"/>
<dbReference type="Proteomes" id="UP000619835">
    <property type="component" value="Unassembled WGS sequence"/>
</dbReference>
<protein>
    <submittedName>
        <fullName evidence="2">ATP-binding protein</fullName>
    </submittedName>
</protein>
<keyword evidence="2" id="KW-0547">Nucleotide-binding</keyword>
<evidence type="ECO:0000313" key="3">
    <source>
        <dbReference type="Proteomes" id="UP000619835"/>
    </source>
</evidence>
<gene>
    <name evidence="2" type="ORF">GOC85_10115</name>
</gene>
<dbReference type="InterPro" id="IPR027417">
    <property type="entry name" value="P-loop_NTPase"/>
</dbReference>
<accession>A0A847TV72</accession>
<evidence type="ECO:0000259" key="1">
    <source>
        <dbReference type="Pfam" id="PF25199"/>
    </source>
</evidence>
<evidence type="ECO:0000313" key="2">
    <source>
        <dbReference type="EMBL" id="NLV02938.1"/>
    </source>
</evidence>
<dbReference type="GO" id="GO:0005524">
    <property type="term" value="F:ATP binding"/>
    <property type="evidence" value="ECO:0007669"/>
    <property type="project" value="UniProtKB-KW"/>
</dbReference>
<dbReference type="Pfam" id="PF25199">
    <property type="entry name" value="nSTAND_NTPase5"/>
    <property type="match status" value="1"/>
</dbReference>
<organism evidence="2 3">
    <name type="scientific">Haloferax volcanii</name>
    <name type="common">Halobacterium volcanii</name>
    <dbReference type="NCBI Taxonomy" id="2246"/>
    <lineage>
        <taxon>Archaea</taxon>
        <taxon>Methanobacteriati</taxon>
        <taxon>Methanobacteriota</taxon>
        <taxon>Stenosarchaea group</taxon>
        <taxon>Halobacteria</taxon>
        <taxon>Halobacteriales</taxon>
        <taxon>Haloferacaceae</taxon>
        <taxon>Haloferax</taxon>
    </lineage>
</organism>
<dbReference type="InterPro" id="IPR057574">
    <property type="entry name" value="nSTAND_NTPase5_dom"/>
</dbReference>
<dbReference type="SUPFAM" id="SSF48371">
    <property type="entry name" value="ARM repeat"/>
    <property type="match status" value="1"/>
</dbReference>